<evidence type="ECO:0000259" key="6">
    <source>
        <dbReference type="PROSITE" id="PS50977"/>
    </source>
</evidence>
<dbReference type="PANTHER" id="PTHR30055">
    <property type="entry name" value="HTH-TYPE TRANSCRIPTIONAL REGULATOR RUTR"/>
    <property type="match status" value="1"/>
</dbReference>
<dbReference type="GO" id="GO:0003700">
    <property type="term" value="F:DNA-binding transcription factor activity"/>
    <property type="evidence" value="ECO:0007669"/>
    <property type="project" value="TreeGrafter"/>
</dbReference>
<dbReference type="EMBL" id="QMEY01000002">
    <property type="protein sequence ID" value="RBQ20738.1"/>
    <property type="molecule type" value="Genomic_DNA"/>
</dbReference>
<dbReference type="SUPFAM" id="SSF46689">
    <property type="entry name" value="Homeodomain-like"/>
    <property type="match status" value="1"/>
</dbReference>
<name>A0A366M3B5_9ACTN</name>
<dbReference type="RefSeq" id="WP_113979696.1">
    <property type="nucleotide sequence ID" value="NZ_QMEY01000002.1"/>
</dbReference>
<dbReference type="InterPro" id="IPR036271">
    <property type="entry name" value="Tet_transcr_reg_TetR-rel_C_sf"/>
</dbReference>
<gene>
    <name evidence="7" type="ORF">DP939_06570</name>
</gene>
<evidence type="ECO:0000256" key="1">
    <source>
        <dbReference type="ARBA" id="ARBA00023015"/>
    </source>
</evidence>
<evidence type="ECO:0000256" key="2">
    <source>
        <dbReference type="ARBA" id="ARBA00023125"/>
    </source>
</evidence>
<feature type="DNA-binding region" description="H-T-H motif" evidence="4">
    <location>
        <begin position="32"/>
        <end position="51"/>
    </location>
</feature>
<dbReference type="GO" id="GO:0000976">
    <property type="term" value="F:transcription cis-regulatory region binding"/>
    <property type="evidence" value="ECO:0007669"/>
    <property type="project" value="TreeGrafter"/>
</dbReference>
<dbReference type="Pfam" id="PF00440">
    <property type="entry name" value="TetR_N"/>
    <property type="match status" value="1"/>
</dbReference>
<dbReference type="InterPro" id="IPR050109">
    <property type="entry name" value="HTH-type_TetR-like_transc_reg"/>
</dbReference>
<dbReference type="PANTHER" id="PTHR30055:SF220">
    <property type="entry name" value="TETR-FAMILY REGULATORY PROTEIN"/>
    <property type="match status" value="1"/>
</dbReference>
<dbReference type="InterPro" id="IPR025996">
    <property type="entry name" value="MT1864/Rv1816-like_C"/>
</dbReference>
<keyword evidence="2 4" id="KW-0238">DNA-binding</keyword>
<comment type="caution">
    <text evidence="7">The sequence shown here is derived from an EMBL/GenBank/DDBJ whole genome shotgun (WGS) entry which is preliminary data.</text>
</comment>
<dbReference type="Pfam" id="PF13305">
    <property type="entry name" value="TetR_C_33"/>
    <property type="match status" value="1"/>
</dbReference>
<organism evidence="7 8">
    <name type="scientific">Spongiactinospora rosea</name>
    <dbReference type="NCBI Taxonomy" id="2248750"/>
    <lineage>
        <taxon>Bacteria</taxon>
        <taxon>Bacillati</taxon>
        <taxon>Actinomycetota</taxon>
        <taxon>Actinomycetes</taxon>
        <taxon>Streptosporangiales</taxon>
        <taxon>Streptosporangiaceae</taxon>
        <taxon>Spongiactinospora</taxon>
    </lineage>
</organism>
<evidence type="ECO:0000256" key="4">
    <source>
        <dbReference type="PROSITE-ProRule" id="PRU00335"/>
    </source>
</evidence>
<proteinExistence type="predicted"/>
<feature type="compositionally biased region" description="Basic and acidic residues" evidence="5">
    <location>
        <begin position="210"/>
        <end position="224"/>
    </location>
</feature>
<dbReference type="InterPro" id="IPR001647">
    <property type="entry name" value="HTH_TetR"/>
</dbReference>
<dbReference type="OrthoDB" id="3173376at2"/>
<dbReference type="AlphaFoldDB" id="A0A366M3B5"/>
<dbReference type="Proteomes" id="UP000253303">
    <property type="component" value="Unassembled WGS sequence"/>
</dbReference>
<accession>A0A366M3B5</accession>
<dbReference type="PRINTS" id="PR00455">
    <property type="entry name" value="HTHTETR"/>
</dbReference>
<dbReference type="PROSITE" id="PS50977">
    <property type="entry name" value="HTH_TETR_2"/>
    <property type="match status" value="1"/>
</dbReference>
<dbReference type="SUPFAM" id="SSF48498">
    <property type="entry name" value="Tetracyclin repressor-like, C-terminal domain"/>
    <property type="match status" value="1"/>
</dbReference>
<keyword evidence="8" id="KW-1185">Reference proteome</keyword>
<evidence type="ECO:0000313" key="7">
    <source>
        <dbReference type="EMBL" id="RBQ20738.1"/>
    </source>
</evidence>
<keyword evidence="1" id="KW-0805">Transcription regulation</keyword>
<dbReference type="Gene3D" id="1.10.357.10">
    <property type="entry name" value="Tetracycline Repressor, domain 2"/>
    <property type="match status" value="1"/>
</dbReference>
<dbReference type="InterPro" id="IPR009057">
    <property type="entry name" value="Homeodomain-like_sf"/>
</dbReference>
<reference evidence="7 8" key="1">
    <citation type="submission" date="2018-06" db="EMBL/GenBank/DDBJ databases">
        <title>Sphaerisporangium craniellae sp. nov., isolated from a marine sponge in the South China Sea.</title>
        <authorList>
            <person name="Li L."/>
        </authorList>
    </citation>
    <scope>NUCLEOTIDE SEQUENCE [LARGE SCALE GENOMIC DNA]</scope>
    <source>
        <strain evidence="7 8">LHW63015</strain>
    </source>
</reference>
<evidence type="ECO:0000256" key="3">
    <source>
        <dbReference type="ARBA" id="ARBA00023163"/>
    </source>
</evidence>
<protein>
    <submittedName>
        <fullName evidence="7">TetR/AcrR family transcriptional regulator</fullName>
    </submittedName>
</protein>
<sequence length="224" mass="23995">MAKGRYHHGDLRSALLDAAEALVRERGADDWSLREASARVGVSPSAAYHHFASRDALVRALSERTLGWLGERLGEECEQAGQADDPQRRLIALGRGYVTWALGDPAMARLVLRGGATGPDSAITPHPHDVLTAELDRLTGAGGLPAFTRPGAEFVLWAAIHGLAILLADGLVRIDDPVAVDAQTERVVRATLNGLACETTPADRPAARSAHTERLARHTTGERR</sequence>
<keyword evidence="3" id="KW-0804">Transcription</keyword>
<feature type="region of interest" description="Disordered" evidence="5">
    <location>
        <begin position="200"/>
        <end position="224"/>
    </location>
</feature>
<evidence type="ECO:0000313" key="8">
    <source>
        <dbReference type="Proteomes" id="UP000253303"/>
    </source>
</evidence>
<evidence type="ECO:0000256" key="5">
    <source>
        <dbReference type="SAM" id="MobiDB-lite"/>
    </source>
</evidence>
<feature type="domain" description="HTH tetR-type" evidence="6">
    <location>
        <begin position="9"/>
        <end position="69"/>
    </location>
</feature>